<sequence>MIRNQPLDLENSISAARSTVCAPGSWRRPETHFLEAVESPWYHCLAQLQDAFTSATVAFWSARRARFGFLPLTTSSVSSPMGLGSDSLPVAVDMFGVRTYLADSMQFGLEYLCRFAPAGAYYVMPSFRGESTDRTHLAQFMHAEAELPGDLDNVLTVVEAYLRYLAQALASTCSATISRITGDLDHLNRLLHDARPFRRLTFDEAADLLGHDPRWIVRHGGWRSLTREGEQELMARCGQFLWVTHYDHLAVPFYQAQDEHGRAVNADLLFGPGEVVGAGQRHTNRDQVLAALRLHQVDSEAYDWYVRMKETVPLETAGFGLGVERFFMWLLRHDDIRDMQLLPRENGKAINP</sequence>
<protein>
    <submittedName>
        <fullName evidence="7">Asparaginase</fullName>
    </submittedName>
</protein>
<dbReference type="InterPro" id="IPR004364">
    <property type="entry name" value="Aa-tRNA-synt_II"/>
</dbReference>
<dbReference type="SUPFAM" id="SSF55681">
    <property type="entry name" value="Class II aaRS and biotin synthetases"/>
    <property type="match status" value="1"/>
</dbReference>
<dbReference type="EMBL" id="JADPUN010000224">
    <property type="protein sequence ID" value="MBF9132215.1"/>
    <property type="molecule type" value="Genomic_DNA"/>
</dbReference>
<evidence type="ECO:0000256" key="5">
    <source>
        <dbReference type="ARBA" id="ARBA00023146"/>
    </source>
</evidence>
<keyword evidence="3" id="KW-0067">ATP-binding</keyword>
<evidence type="ECO:0000313" key="8">
    <source>
        <dbReference type="Proteomes" id="UP000638560"/>
    </source>
</evidence>
<dbReference type="PROSITE" id="PS50862">
    <property type="entry name" value="AA_TRNA_LIGASE_II"/>
    <property type="match status" value="1"/>
</dbReference>
<comment type="caution">
    <text evidence="7">The sequence shown here is derived from an EMBL/GenBank/DDBJ whole genome shotgun (WGS) entry which is preliminary data.</text>
</comment>
<keyword evidence="4" id="KW-0648">Protein biosynthesis</keyword>
<evidence type="ECO:0000256" key="4">
    <source>
        <dbReference type="ARBA" id="ARBA00022917"/>
    </source>
</evidence>
<accession>A0ABS0H173</accession>
<keyword evidence="5" id="KW-0030">Aminoacyl-tRNA synthetase</keyword>
<dbReference type="InterPro" id="IPR006195">
    <property type="entry name" value="aa-tRNA-synth_II"/>
</dbReference>
<name>A0ABS0H173_9ACTN</name>
<reference evidence="7 8" key="1">
    <citation type="submission" date="2020-11" db="EMBL/GenBank/DDBJ databases">
        <title>A novel isolate from a Black sea contaminated sediment with potential to produce alkanes: Plantactinospora alkalitolerans sp. nov.</title>
        <authorList>
            <person name="Carro L."/>
            <person name="Veyisoglu A."/>
            <person name="Guven K."/>
            <person name="Schumann P."/>
            <person name="Klenk H.-P."/>
            <person name="Sahin N."/>
        </authorList>
    </citation>
    <scope>NUCLEOTIDE SEQUENCE [LARGE SCALE GENOMIC DNA]</scope>
    <source>
        <strain evidence="7 8">S1510</strain>
    </source>
</reference>
<evidence type="ECO:0000256" key="3">
    <source>
        <dbReference type="ARBA" id="ARBA00022840"/>
    </source>
</evidence>
<dbReference type="Gene3D" id="3.30.930.10">
    <property type="entry name" value="Bira Bifunctional Protein, Domain 2"/>
    <property type="match status" value="1"/>
</dbReference>
<dbReference type="PANTHER" id="PTHR22594">
    <property type="entry name" value="ASPARTYL/LYSYL-TRNA SYNTHETASE"/>
    <property type="match status" value="1"/>
</dbReference>
<organism evidence="7 8">
    <name type="scientific">Plantactinospora alkalitolerans</name>
    <dbReference type="NCBI Taxonomy" id="2789879"/>
    <lineage>
        <taxon>Bacteria</taxon>
        <taxon>Bacillati</taxon>
        <taxon>Actinomycetota</taxon>
        <taxon>Actinomycetes</taxon>
        <taxon>Micromonosporales</taxon>
        <taxon>Micromonosporaceae</taxon>
        <taxon>Plantactinospora</taxon>
    </lineage>
</organism>
<keyword evidence="1" id="KW-0436">Ligase</keyword>
<feature type="domain" description="Aminoacyl-transfer RNA synthetases class-II family profile" evidence="6">
    <location>
        <begin position="64"/>
        <end position="343"/>
    </location>
</feature>
<gene>
    <name evidence="7" type="ORF">I0C86_25165</name>
</gene>
<dbReference type="Pfam" id="PF00152">
    <property type="entry name" value="tRNA-synt_2"/>
    <property type="match status" value="1"/>
</dbReference>
<evidence type="ECO:0000256" key="2">
    <source>
        <dbReference type="ARBA" id="ARBA00022741"/>
    </source>
</evidence>
<proteinExistence type="predicted"/>
<evidence type="ECO:0000259" key="6">
    <source>
        <dbReference type="PROSITE" id="PS50862"/>
    </source>
</evidence>
<dbReference type="Proteomes" id="UP000638560">
    <property type="component" value="Unassembled WGS sequence"/>
</dbReference>
<evidence type="ECO:0000313" key="7">
    <source>
        <dbReference type="EMBL" id="MBF9132215.1"/>
    </source>
</evidence>
<keyword evidence="8" id="KW-1185">Reference proteome</keyword>
<keyword evidence="2" id="KW-0547">Nucleotide-binding</keyword>
<dbReference type="InterPro" id="IPR045864">
    <property type="entry name" value="aa-tRNA-synth_II/BPL/LPL"/>
</dbReference>
<dbReference type="PANTHER" id="PTHR22594:SF34">
    <property type="entry name" value="ASPARAGINE--TRNA LIGASE, MITOCHONDRIAL-RELATED"/>
    <property type="match status" value="1"/>
</dbReference>
<evidence type="ECO:0000256" key="1">
    <source>
        <dbReference type="ARBA" id="ARBA00022598"/>
    </source>
</evidence>